<keyword evidence="2" id="KW-0812">Transmembrane</keyword>
<proteinExistence type="predicted"/>
<accession>A0A975TSG3</accession>
<dbReference type="Pfam" id="PF12860">
    <property type="entry name" value="PAS_7"/>
    <property type="match status" value="1"/>
</dbReference>
<evidence type="ECO:0000256" key="1">
    <source>
        <dbReference type="SAM" id="MobiDB-lite"/>
    </source>
</evidence>
<evidence type="ECO:0000313" key="4">
    <source>
        <dbReference type="EMBL" id="MBY4893978.1"/>
    </source>
</evidence>
<organism evidence="5">
    <name type="scientific">Gymnodinialimonas phycosphaerae</name>
    <dbReference type="NCBI Taxonomy" id="2841589"/>
    <lineage>
        <taxon>Bacteria</taxon>
        <taxon>Pseudomonadati</taxon>
        <taxon>Pseudomonadota</taxon>
        <taxon>Alphaproteobacteria</taxon>
        <taxon>Rhodobacterales</taxon>
        <taxon>Paracoccaceae</taxon>
        <taxon>Gymnodinialimonas</taxon>
    </lineage>
</organism>
<keyword evidence="2" id="KW-1133">Transmembrane helix</keyword>
<dbReference type="SMART" id="SM00091">
    <property type="entry name" value="PAS"/>
    <property type="match status" value="3"/>
</dbReference>
<dbReference type="RefSeq" id="WP_257893606.1">
    <property type="nucleotide sequence ID" value="NZ_JAIMBW010000001.1"/>
</dbReference>
<name>A0A975TSG3_9RHOB</name>
<protein>
    <submittedName>
        <fullName evidence="5">PAS domain-containing protein</fullName>
    </submittedName>
</protein>
<dbReference type="AlphaFoldDB" id="A0A975TSG3"/>
<keyword evidence="6" id="KW-1185">Reference proteome</keyword>
<feature type="transmembrane region" description="Helical" evidence="2">
    <location>
        <begin position="12"/>
        <end position="32"/>
    </location>
</feature>
<gene>
    <name evidence="4" type="ORF">KUL25_14560</name>
    <name evidence="5" type="ORF">KUL25_14565</name>
</gene>
<evidence type="ECO:0000313" key="5">
    <source>
        <dbReference type="EMBL" id="QXL86667.1"/>
    </source>
</evidence>
<dbReference type="Proteomes" id="UP000693972">
    <property type="component" value="Unassembled WGS sequence"/>
</dbReference>
<feature type="compositionally biased region" description="Basic and acidic residues" evidence="1">
    <location>
        <begin position="550"/>
        <end position="559"/>
    </location>
</feature>
<evidence type="ECO:0000256" key="2">
    <source>
        <dbReference type="SAM" id="Phobius"/>
    </source>
</evidence>
<dbReference type="InterPro" id="IPR000014">
    <property type="entry name" value="PAS"/>
</dbReference>
<dbReference type="SUPFAM" id="SSF55785">
    <property type="entry name" value="PYP-like sensor domain (PAS domain)"/>
    <property type="match status" value="2"/>
</dbReference>
<dbReference type="EMBL" id="JAIMBW010000001">
    <property type="protein sequence ID" value="MBY4893978.1"/>
    <property type="molecule type" value="Genomic_DNA"/>
</dbReference>
<evidence type="ECO:0000259" key="3">
    <source>
        <dbReference type="SMART" id="SM00091"/>
    </source>
</evidence>
<dbReference type="InterPro" id="IPR035965">
    <property type="entry name" value="PAS-like_dom_sf"/>
</dbReference>
<evidence type="ECO:0000313" key="6">
    <source>
        <dbReference type="Proteomes" id="UP000693972"/>
    </source>
</evidence>
<feature type="region of interest" description="Disordered" evidence="1">
    <location>
        <begin position="537"/>
        <end position="559"/>
    </location>
</feature>
<reference evidence="5 6" key="1">
    <citation type="submission" date="2021-07" db="EMBL/GenBank/DDBJ databases">
        <title>Karlodiniumbacter phycospheric gen. nov., sp. nov., a phycosphere bacterium isolated from karlodinium veneficum.</title>
        <authorList>
            <person name="Peng Y."/>
            <person name="Jiang L."/>
            <person name="Lee J."/>
        </authorList>
    </citation>
    <scope>NUCLEOTIDE SEQUENCE</scope>
    <source>
        <strain evidence="5 6">N5</strain>
    </source>
</reference>
<dbReference type="Pfam" id="PF13188">
    <property type="entry name" value="PAS_8"/>
    <property type="match status" value="1"/>
</dbReference>
<dbReference type="EMBL" id="CP078073">
    <property type="protein sequence ID" value="QXL86667.1"/>
    <property type="molecule type" value="Genomic_DNA"/>
</dbReference>
<keyword evidence="2" id="KW-0472">Membrane</keyword>
<sequence length="559" mass="61514">MGQKNGVRVLDNAATLIFIAITFTTAAIAVVLTTRLLASRSSSPYAGAANSAQTSGTDVLRRYQFREGYMLSDVAPDDAFLDCGVDRTMAFRRLVSSLTPLSPEFQANVDALQDRGDAFLIDGRIGSDAVFIAGRIEDEDVLTLSVGPAGDGEGRQAVETATLDALQTELSDLRATMDTGVAPMWREDESARVTWANAAYFDLVERLRGGEAPGWPLPRIFASELEHAPSDGTFRRCKIAMPDRDEPTWYEVSRDPLPGGTALFTAQPADRLVRAETSLREFLQTTTKTFAALPVGLAVFDRKRQLVTFNPALVALTQAGAEFLTTRPDLKSFLDQLREKKRMPEPRDYRSWRDEIAQLEEGAENGTYHQLWELPEGKTFRVMGRPHPDGAIAFMLEDISAEVSLTRQFRADLEMFQAVLDAVPVAIAVFQADGAMVGANEGYGRLWGQDPQVLAQMPHLNQACVEWSARCKPSRVWGEIRQFVGHEVERGPWVEAVETLDGVRLAVRMAPTRGRATVVQFLPLDVSQSDPLAELTPASATPLLDAARAQTERSAQRRA</sequence>
<feature type="domain" description="PAS" evidence="3">
    <location>
        <begin position="414"/>
        <end position="480"/>
    </location>
</feature>
<feature type="domain" description="PAS" evidence="3">
    <location>
        <begin position="171"/>
        <end position="238"/>
    </location>
</feature>
<feature type="domain" description="PAS" evidence="3">
    <location>
        <begin position="284"/>
        <end position="354"/>
    </location>
</feature>